<proteinExistence type="predicted"/>
<feature type="compositionally biased region" description="Basic and acidic residues" evidence="1">
    <location>
        <begin position="281"/>
        <end position="295"/>
    </location>
</feature>
<feature type="compositionally biased region" description="Basic and acidic residues" evidence="1">
    <location>
        <begin position="1"/>
        <end position="24"/>
    </location>
</feature>
<protein>
    <recommendedName>
        <fullName evidence="6">IEC3 subunit of the Ino80 complex, chromatin re-modelling-domain-containing protein</fullName>
    </recommendedName>
</protein>
<feature type="region of interest" description="Disordered" evidence="1">
    <location>
        <begin position="153"/>
        <end position="173"/>
    </location>
</feature>
<dbReference type="GO" id="GO:0031011">
    <property type="term" value="C:Ino80 complex"/>
    <property type="evidence" value="ECO:0007669"/>
    <property type="project" value="InterPro"/>
</dbReference>
<evidence type="ECO:0000259" key="3">
    <source>
        <dbReference type="Pfam" id="PF24244"/>
    </source>
</evidence>
<dbReference type="EMBL" id="JANBVN010000154">
    <property type="protein sequence ID" value="KAJ9137809.1"/>
    <property type="molecule type" value="Genomic_DNA"/>
</dbReference>
<dbReference type="Proteomes" id="UP001174691">
    <property type="component" value="Unassembled WGS sequence"/>
</dbReference>
<dbReference type="AlphaFoldDB" id="A0AA38VKS1"/>
<dbReference type="InterPro" id="IPR032742">
    <property type="entry name" value="Iec3_N"/>
</dbReference>
<feature type="compositionally biased region" description="Low complexity" evidence="1">
    <location>
        <begin position="224"/>
        <end position="252"/>
    </location>
</feature>
<sequence>MEMPTRPDRAVKAEDDSHDKKMPDSKPTYRSWKKKYRKMRVVFEEKMRENEHLYKLEQKALETANRLAVENDRLLDLLLDVNNCPQIPPDKRIDLSLDPPASEEELSLPIDHAAKSSATKNGTKSYKQLLAEVPHFGFASAAGRLQEMAINDLNTGRDSPADPQQGAPHPPTFLTADDLDNYIYGADVRVAAHKRPETPTDFLPTLAPIAGTHGQPPDKSIPPSALLESLENASAAHSFHNPSNPATSASAARDSAVRNPASVYNWLRKHAPKTFLQDHEVSAADHHAASEETPHAKGAKGSRGGGDKGDRSSKPSARGHKKPPGSRPSKVKDLVVDPMDLDDEHDHLLTPSEKKPAPKRKRVVDDDPGYRPKGGSSRPKAKKRKSVGGGAGDETPSAAPPPAKKARKSVPAKAERHETEEEEEEEVEAEAITARGHEEEEEE</sequence>
<evidence type="ECO:0000313" key="5">
    <source>
        <dbReference type="Proteomes" id="UP001174691"/>
    </source>
</evidence>
<feature type="compositionally biased region" description="Acidic residues" evidence="1">
    <location>
        <begin position="420"/>
        <end position="429"/>
    </location>
</feature>
<feature type="region of interest" description="Disordered" evidence="1">
    <location>
        <begin position="1"/>
        <end position="29"/>
    </location>
</feature>
<dbReference type="GO" id="GO:0006338">
    <property type="term" value="P:chromatin remodeling"/>
    <property type="evidence" value="ECO:0007669"/>
    <property type="project" value="InterPro"/>
</dbReference>
<feature type="region of interest" description="Disordered" evidence="1">
    <location>
        <begin position="281"/>
        <end position="443"/>
    </location>
</feature>
<dbReference type="InterPro" id="IPR055449">
    <property type="entry name" value="Iec3-like_M"/>
</dbReference>
<evidence type="ECO:0000259" key="2">
    <source>
        <dbReference type="Pfam" id="PF14612"/>
    </source>
</evidence>
<accession>A0AA38VKS1</accession>
<evidence type="ECO:0000313" key="4">
    <source>
        <dbReference type="EMBL" id="KAJ9137809.1"/>
    </source>
</evidence>
<gene>
    <name evidence="4" type="ORF">NKR19_g8072</name>
</gene>
<dbReference type="Pfam" id="PF14612">
    <property type="entry name" value="Ino80_Iec3"/>
    <property type="match status" value="1"/>
</dbReference>
<dbReference type="Pfam" id="PF24244">
    <property type="entry name" value="Iec3-like_M"/>
    <property type="match status" value="1"/>
</dbReference>
<evidence type="ECO:0008006" key="6">
    <source>
        <dbReference type="Google" id="ProtNLM"/>
    </source>
</evidence>
<feature type="domain" description="INO80 complex subunit 3 N-terminal" evidence="2">
    <location>
        <begin position="30"/>
        <end position="98"/>
    </location>
</feature>
<feature type="region of interest" description="Disordered" evidence="1">
    <location>
        <begin position="199"/>
        <end position="254"/>
    </location>
</feature>
<reference evidence="4" key="1">
    <citation type="submission" date="2022-07" db="EMBL/GenBank/DDBJ databases">
        <title>Fungi with potential for degradation of polypropylene.</title>
        <authorList>
            <person name="Gostincar C."/>
        </authorList>
    </citation>
    <scope>NUCLEOTIDE SEQUENCE</scope>
    <source>
        <strain evidence="4">EXF-13287</strain>
    </source>
</reference>
<feature type="domain" description="INO80 complex subunit 3-like middle region" evidence="3">
    <location>
        <begin position="124"/>
        <end position="280"/>
    </location>
</feature>
<organism evidence="4 5">
    <name type="scientific">Coniochaeta hoffmannii</name>
    <dbReference type="NCBI Taxonomy" id="91930"/>
    <lineage>
        <taxon>Eukaryota</taxon>
        <taxon>Fungi</taxon>
        <taxon>Dikarya</taxon>
        <taxon>Ascomycota</taxon>
        <taxon>Pezizomycotina</taxon>
        <taxon>Sordariomycetes</taxon>
        <taxon>Sordariomycetidae</taxon>
        <taxon>Coniochaetales</taxon>
        <taxon>Coniochaetaceae</taxon>
        <taxon>Coniochaeta</taxon>
    </lineage>
</organism>
<name>A0AA38VKS1_9PEZI</name>
<keyword evidence="5" id="KW-1185">Reference proteome</keyword>
<feature type="compositionally biased region" description="Basic and acidic residues" evidence="1">
    <location>
        <begin position="344"/>
        <end position="356"/>
    </location>
</feature>
<evidence type="ECO:0000256" key="1">
    <source>
        <dbReference type="SAM" id="MobiDB-lite"/>
    </source>
</evidence>
<comment type="caution">
    <text evidence="4">The sequence shown here is derived from an EMBL/GenBank/DDBJ whole genome shotgun (WGS) entry which is preliminary data.</text>
</comment>